<evidence type="ECO:0000256" key="1">
    <source>
        <dbReference type="SAM" id="MobiDB-lite"/>
    </source>
</evidence>
<dbReference type="Proteomes" id="UP001066276">
    <property type="component" value="Chromosome 4_1"/>
</dbReference>
<protein>
    <submittedName>
        <fullName evidence="2">Uncharacterized protein</fullName>
    </submittedName>
</protein>
<comment type="caution">
    <text evidence="2">The sequence shown here is derived from an EMBL/GenBank/DDBJ whole genome shotgun (WGS) entry which is preliminary data.</text>
</comment>
<reference evidence="2" key="1">
    <citation type="journal article" date="2022" name="bioRxiv">
        <title>Sequencing and chromosome-scale assembly of the giantPleurodeles waltlgenome.</title>
        <authorList>
            <person name="Brown T."/>
            <person name="Elewa A."/>
            <person name="Iarovenko S."/>
            <person name="Subramanian E."/>
            <person name="Araus A.J."/>
            <person name="Petzold A."/>
            <person name="Susuki M."/>
            <person name="Suzuki K.-i.T."/>
            <person name="Hayashi T."/>
            <person name="Toyoda A."/>
            <person name="Oliveira C."/>
            <person name="Osipova E."/>
            <person name="Leigh N.D."/>
            <person name="Simon A."/>
            <person name="Yun M.H."/>
        </authorList>
    </citation>
    <scope>NUCLEOTIDE SEQUENCE</scope>
    <source>
        <strain evidence="2">20211129_DDA</strain>
        <tissue evidence="2">Liver</tissue>
    </source>
</reference>
<dbReference type="AlphaFoldDB" id="A0AAV7SWY4"/>
<feature type="region of interest" description="Disordered" evidence="1">
    <location>
        <begin position="51"/>
        <end position="123"/>
    </location>
</feature>
<sequence length="123" mass="13127">MSPQRGGRLPQHVACSARARPSMPFSCFQATNHRAAGTGMLMCLRCTREFAQPPGSNSCTRKGRNPIRPDADDASDDDRMEEPVSRGINVGGVPEPPDQESSPGASPNKPLSPARQKPVLGMS</sequence>
<dbReference type="EMBL" id="JANPWB010000007">
    <property type="protein sequence ID" value="KAJ1168663.1"/>
    <property type="molecule type" value="Genomic_DNA"/>
</dbReference>
<name>A0AAV7SWY4_PLEWA</name>
<accession>A0AAV7SWY4</accession>
<organism evidence="2 3">
    <name type="scientific">Pleurodeles waltl</name>
    <name type="common">Iberian ribbed newt</name>
    <dbReference type="NCBI Taxonomy" id="8319"/>
    <lineage>
        <taxon>Eukaryota</taxon>
        <taxon>Metazoa</taxon>
        <taxon>Chordata</taxon>
        <taxon>Craniata</taxon>
        <taxon>Vertebrata</taxon>
        <taxon>Euteleostomi</taxon>
        <taxon>Amphibia</taxon>
        <taxon>Batrachia</taxon>
        <taxon>Caudata</taxon>
        <taxon>Salamandroidea</taxon>
        <taxon>Salamandridae</taxon>
        <taxon>Pleurodelinae</taxon>
        <taxon>Pleurodeles</taxon>
    </lineage>
</organism>
<keyword evidence="3" id="KW-1185">Reference proteome</keyword>
<evidence type="ECO:0000313" key="2">
    <source>
        <dbReference type="EMBL" id="KAJ1168663.1"/>
    </source>
</evidence>
<gene>
    <name evidence="2" type="ORF">NDU88_000581</name>
</gene>
<proteinExistence type="predicted"/>
<evidence type="ECO:0000313" key="3">
    <source>
        <dbReference type="Proteomes" id="UP001066276"/>
    </source>
</evidence>